<sequence>MITKQEFVKKEKYLKLNDNGDFIIDYNDKLQIIDFHTHMCNLLPLKATDPKTKGKILKYKTLPNIENMDLSVPYWCKINPNEKKKGLISILKFSIDGYKILKDMGNGGTYENCFKSQRENMVKKNVLLPLSTKKHDLSMEALRVAKEYPDKFIPFCSVHPSDPKMKKKILRYKNLGAKGLKLKVTDMEFKNDFKPLIEIFKVCHELGLPVILHTGSLTHIKRENTSNLMWKLLKSTRVEFFGELLNRLPSNFKFVFGHSGIEEYKLVAKYLKKFPSSYAELSSQSTESIKSLIDEVGYERLLYGSDWPALPQAITLSRVLQATEKNEDARDSILFKNAEKLLDI</sequence>
<keyword evidence="6" id="KW-1185">Reference proteome</keyword>
<dbReference type="Pfam" id="PF04909">
    <property type="entry name" value="Amidohydro_2"/>
    <property type="match status" value="1"/>
</dbReference>
<evidence type="ECO:0000313" key="3">
    <source>
        <dbReference type="EMBL" id="AKC62314.1"/>
    </source>
</evidence>
<dbReference type="GeneID" id="92938303"/>
<dbReference type="GO" id="GO:0016831">
    <property type="term" value="F:carboxy-lyase activity"/>
    <property type="evidence" value="ECO:0007669"/>
    <property type="project" value="InterPro"/>
</dbReference>
<evidence type="ECO:0000313" key="5">
    <source>
        <dbReference type="Proteomes" id="UP000033052"/>
    </source>
</evidence>
<feature type="domain" description="Amidohydrolase-related" evidence="2">
    <location>
        <begin position="141"/>
        <end position="343"/>
    </location>
</feature>
<evidence type="ECO:0000313" key="6">
    <source>
        <dbReference type="Proteomes" id="UP000223854"/>
    </source>
</evidence>
<dbReference type="PANTHER" id="PTHR21240">
    <property type="entry name" value="2-AMINO-3-CARBOXYLMUCONATE-6-SEMIALDEHYDE DECARBOXYLASE"/>
    <property type="match status" value="1"/>
</dbReference>
<reference evidence="3" key="1">
    <citation type="submission" date="2014-08" db="EMBL/GenBank/DDBJ databases">
        <authorList>
            <person name="Kubiak A."/>
            <person name="Poehlein A."/>
            <person name="Daniel R."/>
            <person name="Minton N.P."/>
        </authorList>
    </citation>
    <scope>NUCLEOTIDE SEQUENCE</scope>
    <source>
        <strain evidence="3">NCIMB 10696</strain>
    </source>
</reference>
<dbReference type="Gene3D" id="3.20.20.140">
    <property type="entry name" value="Metal-dependent hydrolases"/>
    <property type="match status" value="1"/>
</dbReference>
<dbReference type="GO" id="GO:0016787">
    <property type="term" value="F:hydrolase activity"/>
    <property type="evidence" value="ECO:0007669"/>
    <property type="project" value="UniProtKB-KW"/>
</dbReference>
<reference evidence="4 6" key="3">
    <citation type="submission" date="2017-09" db="EMBL/GenBank/DDBJ databases">
        <title>FDA dAtabase for Regulatory Grade micrObial Sequences (FDA-ARGOS): Supporting development and validation of Infectious Disease Dx tests.</title>
        <authorList>
            <person name="Kerrigan L."/>
            <person name="Long C."/>
            <person name="Tallon L.J."/>
            <person name="Sadzewicz L."/>
            <person name="Ott S."/>
            <person name="Zhao X."/>
            <person name="Nagaraj S."/>
            <person name="Vavikolanu K."/>
            <person name="Aluvathingal J."/>
            <person name="Nadendla S."/>
            <person name="Sichtig H."/>
        </authorList>
    </citation>
    <scope>NUCLEOTIDE SEQUENCE [LARGE SCALE GENOMIC DNA]</scope>
    <source>
        <strain evidence="4 6">FDAARGOS_423</strain>
    </source>
</reference>
<keyword evidence="3" id="KW-0378">Hydrolase</keyword>
<protein>
    <submittedName>
        <fullName evidence="3 4">Amidohydrolase</fullName>
    </submittedName>
</protein>
<accession>A0A7U4JNC2</accession>
<evidence type="ECO:0000259" key="2">
    <source>
        <dbReference type="Pfam" id="PF04909"/>
    </source>
</evidence>
<dbReference type="RefSeq" id="WP_033059244.1">
    <property type="nucleotide sequence ID" value="NZ_CBCRVC010000001.1"/>
</dbReference>
<dbReference type="GO" id="GO:0019748">
    <property type="term" value="P:secondary metabolic process"/>
    <property type="evidence" value="ECO:0007669"/>
    <property type="project" value="TreeGrafter"/>
</dbReference>
<dbReference type="InterPro" id="IPR006680">
    <property type="entry name" value="Amidohydro-rel"/>
</dbReference>
<dbReference type="InterPro" id="IPR032465">
    <property type="entry name" value="ACMSD"/>
</dbReference>
<dbReference type="EMBL" id="PDLH01000007">
    <property type="protein sequence ID" value="PHH00508.1"/>
    <property type="molecule type" value="Genomic_DNA"/>
</dbReference>
<keyword evidence="1" id="KW-0456">Lyase</keyword>
<dbReference type="PANTHER" id="PTHR21240:SF28">
    <property type="entry name" value="ISO-OROTATE DECARBOXYLASE (EUROFUNG)"/>
    <property type="match status" value="1"/>
</dbReference>
<evidence type="ECO:0000256" key="1">
    <source>
        <dbReference type="ARBA" id="ARBA00023239"/>
    </source>
</evidence>
<dbReference type="Proteomes" id="UP000033052">
    <property type="component" value="Chromosome"/>
</dbReference>
<dbReference type="AlphaFoldDB" id="A0A7U4JNC2"/>
<proteinExistence type="predicted"/>
<dbReference type="Proteomes" id="UP000223854">
    <property type="component" value="Unassembled WGS sequence"/>
</dbReference>
<gene>
    <name evidence="3" type="ORF">CLSPO_c15940</name>
    <name evidence="4" type="ORF">CRX47_11840</name>
</gene>
<dbReference type="SUPFAM" id="SSF51556">
    <property type="entry name" value="Metallo-dependent hydrolases"/>
    <property type="match status" value="1"/>
</dbReference>
<dbReference type="EMBL" id="CP009225">
    <property type="protein sequence ID" value="AKC62314.1"/>
    <property type="molecule type" value="Genomic_DNA"/>
</dbReference>
<name>A0A7U4JNC2_CLOSG</name>
<organism evidence="3 5">
    <name type="scientific">Clostridium sporogenes</name>
    <dbReference type="NCBI Taxonomy" id="1509"/>
    <lineage>
        <taxon>Bacteria</taxon>
        <taxon>Bacillati</taxon>
        <taxon>Bacillota</taxon>
        <taxon>Clostridia</taxon>
        <taxon>Eubacteriales</taxon>
        <taxon>Clostridiaceae</taxon>
        <taxon>Clostridium</taxon>
    </lineage>
</organism>
<dbReference type="KEGG" id="cld:CLSPO_c15940"/>
<dbReference type="CDD" id="cd01292">
    <property type="entry name" value="metallo-dependent_hydrolases"/>
    <property type="match status" value="1"/>
</dbReference>
<dbReference type="InterPro" id="IPR032466">
    <property type="entry name" value="Metal_Hydrolase"/>
</dbReference>
<reference evidence="3 5" key="2">
    <citation type="journal article" date="2015" name="PLoS ONE">
        <title>A universal mariner transposon system for forward genetic studies in the genus clostridium.</title>
        <authorList>
            <person name="Zhang Y."/>
            <person name="Grosse-Honebrink A."/>
            <person name="Minton N.P."/>
        </authorList>
    </citation>
    <scope>NUCLEOTIDE SEQUENCE [LARGE SCALE GENOMIC DNA]</scope>
    <source>
        <strain evidence="3 5">NCIMB 10696</strain>
    </source>
</reference>
<dbReference type="GO" id="GO:0005737">
    <property type="term" value="C:cytoplasm"/>
    <property type="evidence" value="ECO:0007669"/>
    <property type="project" value="TreeGrafter"/>
</dbReference>
<evidence type="ECO:0000313" key="4">
    <source>
        <dbReference type="EMBL" id="PHH00508.1"/>
    </source>
</evidence>